<evidence type="ECO:0000313" key="2">
    <source>
        <dbReference type="Proteomes" id="UP000095280"/>
    </source>
</evidence>
<reference evidence="3" key="1">
    <citation type="submission" date="2016-11" db="UniProtKB">
        <authorList>
            <consortium name="WormBaseParasite"/>
        </authorList>
    </citation>
    <scope>IDENTIFICATION</scope>
</reference>
<dbReference type="WBParaSite" id="maker-unitig_41838-snap-gene-0.2-mRNA-1">
    <property type="protein sequence ID" value="maker-unitig_41838-snap-gene-0.2-mRNA-1"/>
    <property type="gene ID" value="maker-unitig_41838-snap-gene-0.2"/>
</dbReference>
<organism evidence="2 3">
    <name type="scientific">Macrostomum lignano</name>
    <dbReference type="NCBI Taxonomy" id="282301"/>
    <lineage>
        <taxon>Eukaryota</taxon>
        <taxon>Metazoa</taxon>
        <taxon>Spiralia</taxon>
        <taxon>Lophotrochozoa</taxon>
        <taxon>Platyhelminthes</taxon>
        <taxon>Rhabditophora</taxon>
        <taxon>Macrostomorpha</taxon>
        <taxon>Macrostomida</taxon>
        <taxon>Macrostomidae</taxon>
        <taxon>Macrostomum</taxon>
    </lineage>
</organism>
<feature type="region of interest" description="Disordered" evidence="1">
    <location>
        <begin position="17"/>
        <end position="98"/>
    </location>
</feature>
<evidence type="ECO:0000256" key="1">
    <source>
        <dbReference type="SAM" id="MobiDB-lite"/>
    </source>
</evidence>
<dbReference type="Proteomes" id="UP000095280">
    <property type="component" value="Unplaced"/>
</dbReference>
<sequence length="510" mass="54936">ARHPGARVELSVFADSQRPAQPGLQLHARPAARRRRRHRRQISAGAGVAKQLGVGGQQQGRHRQAPVRRFCASAAAWQTGRRAETGEPDGGEPPPRRTAFHCLAEAGWLESSRQLLRLTGQPEFWLLGQPEPEGGRTAPGRLRAWLEQLDGGASRLQGQEDSVVKVRSWRTPSGADLVFMTTNKEKADTPLEQDLSIFPHLEVGQWRSTPTKETACAQTEVGRSIEDLLDSQTASAAVAAIATTAATSPRPTRCPSCSTHRPMRCGHSSSSSSSKQLEHASWIHQHVEPHEDAARLAPAWEAADDEAFPAILARPGAGKLGWGAAASDGEPRLTTRAAACLGQRAEPTSSRAPEEAEELPVQAERSNRVKAGGAAAAAARSKEDGRDWQHMSTAENSASNRNCRSLRRLRGARPEPGFCLLVCRGLPPDGATNAVMPVAPRRTPCLPQWQAKPPAALLPPLPLPARLSRLPAPIPGSPLRRLAEVSEEPSENRKSSGRKAAAAELCREFL</sequence>
<feature type="compositionally biased region" description="Basic residues" evidence="1">
    <location>
        <begin position="30"/>
        <end position="41"/>
    </location>
</feature>
<protein>
    <submittedName>
        <fullName evidence="3">ANK_REP_REGION domain-containing protein</fullName>
    </submittedName>
</protein>
<feature type="compositionally biased region" description="Basic and acidic residues" evidence="1">
    <location>
        <begin position="380"/>
        <end position="389"/>
    </location>
</feature>
<feature type="region of interest" description="Disordered" evidence="1">
    <location>
        <begin position="342"/>
        <end position="401"/>
    </location>
</feature>
<accession>A0A1I8FNW4</accession>
<feature type="region of interest" description="Disordered" evidence="1">
    <location>
        <begin position="475"/>
        <end position="501"/>
    </location>
</feature>
<dbReference type="AlphaFoldDB" id="A0A1I8FNW4"/>
<proteinExistence type="predicted"/>
<name>A0A1I8FNW4_9PLAT</name>
<keyword evidence="2" id="KW-1185">Reference proteome</keyword>
<evidence type="ECO:0000313" key="3">
    <source>
        <dbReference type="WBParaSite" id="maker-unitig_41838-snap-gene-0.2-mRNA-1"/>
    </source>
</evidence>